<gene>
    <name evidence="1" type="ORF">AS180_21125</name>
</gene>
<protein>
    <submittedName>
        <fullName evidence="1">Uncharacterized protein</fullName>
    </submittedName>
</protein>
<keyword evidence="2" id="KW-1185">Reference proteome</keyword>
<dbReference type="EMBL" id="LNQP01000140">
    <property type="protein sequence ID" value="KSU83979.1"/>
    <property type="molecule type" value="Genomic_DNA"/>
</dbReference>
<accession>A0A0V8JAG9</accession>
<reference evidence="1 2" key="1">
    <citation type="submission" date="2015-11" db="EMBL/GenBank/DDBJ databases">
        <title>Bacillus caseinolyticus sp nov.</title>
        <authorList>
            <person name="Dastager S.G."/>
            <person name="Mawlankar R."/>
        </authorList>
    </citation>
    <scope>NUCLEOTIDE SEQUENCE [LARGE SCALE GENOMIC DNA]</scope>
    <source>
        <strain evidence="1 2">SGD-V-76</strain>
    </source>
</reference>
<evidence type="ECO:0000313" key="1">
    <source>
        <dbReference type="EMBL" id="KSU83979.1"/>
    </source>
</evidence>
<comment type="caution">
    <text evidence="1">The sequence shown here is derived from an EMBL/GenBank/DDBJ whole genome shotgun (WGS) entry which is preliminary data.</text>
</comment>
<name>A0A0V8JAG9_9BACI</name>
<proteinExistence type="predicted"/>
<sequence length="81" mass="9733">MSKQQFFRGEIYKSNKESSRTISFVINVYQDKNDKEKIWMVSNDVLNPTEINNHPQSVNFHPKMFQRLKEILISEGRWQDN</sequence>
<dbReference type="Proteomes" id="UP000053681">
    <property type="component" value="Unassembled WGS sequence"/>
</dbReference>
<dbReference type="AlphaFoldDB" id="A0A0V8JAG9"/>
<evidence type="ECO:0000313" key="2">
    <source>
        <dbReference type="Proteomes" id="UP000053681"/>
    </source>
</evidence>
<dbReference type="RefSeq" id="WP_025907938.1">
    <property type="nucleotide sequence ID" value="NZ_KQ758754.1"/>
</dbReference>
<organism evidence="1 2">
    <name type="scientific">Priestia veravalensis</name>
    <dbReference type="NCBI Taxonomy" id="1414648"/>
    <lineage>
        <taxon>Bacteria</taxon>
        <taxon>Bacillati</taxon>
        <taxon>Bacillota</taxon>
        <taxon>Bacilli</taxon>
        <taxon>Bacillales</taxon>
        <taxon>Bacillaceae</taxon>
        <taxon>Priestia</taxon>
    </lineage>
</organism>